<name>A0A3E0DL74_9BACT</name>
<protein>
    <recommendedName>
        <fullName evidence="3">DUF4221 domain-containing protein</fullName>
    </recommendedName>
</protein>
<dbReference type="OrthoDB" id="817146at2"/>
<evidence type="ECO:0000313" key="1">
    <source>
        <dbReference type="EMBL" id="REG82518.1"/>
    </source>
</evidence>
<evidence type="ECO:0008006" key="3">
    <source>
        <dbReference type="Google" id="ProtNLM"/>
    </source>
</evidence>
<organism evidence="1 2">
    <name type="scientific">Algoriphagus antarcticus</name>
    <dbReference type="NCBI Taxonomy" id="238540"/>
    <lineage>
        <taxon>Bacteria</taxon>
        <taxon>Pseudomonadati</taxon>
        <taxon>Bacteroidota</taxon>
        <taxon>Cytophagia</taxon>
        <taxon>Cytophagales</taxon>
        <taxon>Cyclobacteriaceae</taxon>
        <taxon>Algoriphagus</taxon>
    </lineage>
</organism>
<evidence type="ECO:0000313" key="2">
    <source>
        <dbReference type="Proteomes" id="UP000256405"/>
    </source>
</evidence>
<dbReference type="PROSITE" id="PS51257">
    <property type="entry name" value="PROKAR_LIPOPROTEIN"/>
    <property type="match status" value="1"/>
</dbReference>
<proteinExistence type="predicted"/>
<sequence length="383" mass="42799">MKINLTQITPVVLAVGIFSCGGNPEKADAPINFSLEITDSVQIDYLGEMMLLDYDPTADKYLLATDEPWEYLEVDAQGKILNHNKFSSDGIDVVNYPASLGYFNGDVAVLNHLKGYYMFKDSSKVGEISIPYPFQIMMKNPKLGLFESGNKIFYPQPMPGSLSMSNLDEFFRGLYKLPIIESQDKTTGETLGALILPETSVVLNDQVHGFPIPVYTMDQEKLLLGLGIEPRFYVYKKEGDQFSYEKTVEVDIPDWIVYTPAPMDNPKQFLTDNQKKRPGSLTNIFVVGDYYLAIYNRGISEEVVAQLDPAARYGLGALKKDPNYAAIFDKDFNQLATNVPFPSTSYFPTVVNKDGKLVVSKVAGLSETEDDGIILYKLKLVEN</sequence>
<dbReference type="AlphaFoldDB" id="A0A3E0DL74"/>
<dbReference type="Proteomes" id="UP000256405">
    <property type="component" value="Unassembled WGS sequence"/>
</dbReference>
<keyword evidence="2" id="KW-1185">Reference proteome</keyword>
<gene>
    <name evidence="1" type="ORF">C8N25_12149</name>
</gene>
<accession>A0A3E0DL74</accession>
<comment type="caution">
    <text evidence="1">The sequence shown here is derived from an EMBL/GenBank/DDBJ whole genome shotgun (WGS) entry which is preliminary data.</text>
</comment>
<dbReference type="RefSeq" id="WP_086544044.1">
    <property type="nucleotide sequence ID" value="NZ_MSSW01000106.1"/>
</dbReference>
<reference evidence="1 2" key="1">
    <citation type="submission" date="2018-08" db="EMBL/GenBank/DDBJ databases">
        <title>Genomic Encyclopedia of Archaeal and Bacterial Type Strains, Phase II (KMG-II): from individual species to whole genera.</title>
        <authorList>
            <person name="Goeker M."/>
        </authorList>
    </citation>
    <scope>NUCLEOTIDE SEQUENCE [LARGE SCALE GENOMIC DNA]</scope>
    <source>
        <strain evidence="1 2">DSM 15986</strain>
    </source>
</reference>
<dbReference type="EMBL" id="QUNF01000021">
    <property type="protein sequence ID" value="REG82518.1"/>
    <property type="molecule type" value="Genomic_DNA"/>
</dbReference>